<feature type="region of interest" description="Disordered" evidence="1">
    <location>
        <begin position="54"/>
        <end position="104"/>
    </location>
</feature>
<gene>
    <name evidence="2" type="ORF">AMECASPLE_026017</name>
</gene>
<feature type="compositionally biased region" description="Low complexity" evidence="1">
    <location>
        <begin position="77"/>
        <end position="91"/>
    </location>
</feature>
<sequence length="134" mass="15170">MRIRSNKMKQIPAPDIRKILEHSRTPAGSSWVSTGSGFGFSTVFNTSFSLNNEIPDNHTQMGFWSRRRQRRGLSQELSRPPGGSSGGLRPPLKSKDPFPASVTSNQTRAATYMVEEYMCVLYLKNHDFISPFRF</sequence>
<accession>A0ABV0XHW0</accession>
<evidence type="ECO:0000313" key="3">
    <source>
        <dbReference type="Proteomes" id="UP001469553"/>
    </source>
</evidence>
<reference evidence="2 3" key="1">
    <citation type="submission" date="2021-06" db="EMBL/GenBank/DDBJ databases">
        <authorList>
            <person name="Palmer J.M."/>
        </authorList>
    </citation>
    <scope>NUCLEOTIDE SEQUENCE [LARGE SCALE GENOMIC DNA]</scope>
    <source>
        <strain evidence="2 3">AS_MEX2019</strain>
        <tissue evidence="2">Muscle</tissue>
    </source>
</reference>
<keyword evidence="3" id="KW-1185">Reference proteome</keyword>
<protein>
    <submittedName>
        <fullName evidence="2">Uncharacterized protein</fullName>
    </submittedName>
</protein>
<evidence type="ECO:0000313" key="2">
    <source>
        <dbReference type="EMBL" id="MEQ2281011.1"/>
    </source>
</evidence>
<comment type="caution">
    <text evidence="2">The sequence shown here is derived from an EMBL/GenBank/DDBJ whole genome shotgun (WGS) entry which is preliminary data.</text>
</comment>
<dbReference type="Proteomes" id="UP001469553">
    <property type="component" value="Unassembled WGS sequence"/>
</dbReference>
<evidence type="ECO:0000256" key="1">
    <source>
        <dbReference type="SAM" id="MobiDB-lite"/>
    </source>
</evidence>
<organism evidence="2 3">
    <name type="scientific">Ameca splendens</name>
    <dbReference type="NCBI Taxonomy" id="208324"/>
    <lineage>
        <taxon>Eukaryota</taxon>
        <taxon>Metazoa</taxon>
        <taxon>Chordata</taxon>
        <taxon>Craniata</taxon>
        <taxon>Vertebrata</taxon>
        <taxon>Euteleostomi</taxon>
        <taxon>Actinopterygii</taxon>
        <taxon>Neopterygii</taxon>
        <taxon>Teleostei</taxon>
        <taxon>Neoteleostei</taxon>
        <taxon>Acanthomorphata</taxon>
        <taxon>Ovalentaria</taxon>
        <taxon>Atherinomorphae</taxon>
        <taxon>Cyprinodontiformes</taxon>
        <taxon>Goodeidae</taxon>
        <taxon>Ameca</taxon>
    </lineage>
</organism>
<dbReference type="EMBL" id="JAHRIP010002616">
    <property type="protein sequence ID" value="MEQ2281011.1"/>
    <property type="molecule type" value="Genomic_DNA"/>
</dbReference>
<proteinExistence type="predicted"/>
<name>A0ABV0XHW0_9TELE</name>